<evidence type="ECO:0000313" key="2">
    <source>
        <dbReference type="EMBL" id="KAG9245755.1"/>
    </source>
</evidence>
<dbReference type="Pfam" id="PF01814">
    <property type="entry name" value="Hemerythrin"/>
    <property type="match status" value="1"/>
</dbReference>
<sequence>MGSSQTKPLTPGRKWADVPFQLLETPRKKARTAGDMKTAKEETGAFAAASEMVLIHNMIIRGLNSIYVQAPNIKEPKDVQDFFTYMYSWALLVHMHHHNEEEVIFPLLEKAIGVDGYMEKNVDQHKLFGPGLTAFDDYVKAGKAGEIQFDGVKVQTIIDSFASIFIEHLKEEIPTFLALDKYENKIDWPAYNAAVLEKAVKKGDTEFEIPFAIVNQDMTFEGGIHAGTFPDIPLIPMLLFKHWFIPKHLEAWRFAPCTRHGIPQDLPFA</sequence>
<evidence type="ECO:0000313" key="3">
    <source>
        <dbReference type="Proteomes" id="UP000887226"/>
    </source>
</evidence>
<organism evidence="2 3">
    <name type="scientific">Calycina marina</name>
    <dbReference type="NCBI Taxonomy" id="1763456"/>
    <lineage>
        <taxon>Eukaryota</taxon>
        <taxon>Fungi</taxon>
        <taxon>Dikarya</taxon>
        <taxon>Ascomycota</taxon>
        <taxon>Pezizomycotina</taxon>
        <taxon>Leotiomycetes</taxon>
        <taxon>Helotiales</taxon>
        <taxon>Pezizellaceae</taxon>
        <taxon>Calycina</taxon>
    </lineage>
</organism>
<reference evidence="2" key="1">
    <citation type="journal article" date="2021" name="IMA Fungus">
        <title>Genomic characterization of three marine fungi, including Emericellopsis atlantica sp. nov. with signatures of a generalist lifestyle and marine biomass degradation.</title>
        <authorList>
            <person name="Hagestad O.C."/>
            <person name="Hou L."/>
            <person name="Andersen J.H."/>
            <person name="Hansen E.H."/>
            <person name="Altermark B."/>
            <person name="Li C."/>
            <person name="Kuhnert E."/>
            <person name="Cox R.J."/>
            <person name="Crous P.W."/>
            <person name="Spatafora J.W."/>
            <person name="Lail K."/>
            <person name="Amirebrahimi M."/>
            <person name="Lipzen A."/>
            <person name="Pangilinan J."/>
            <person name="Andreopoulos W."/>
            <person name="Hayes R.D."/>
            <person name="Ng V."/>
            <person name="Grigoriev I.V."/>
            <person name="Jackson S.A."/>
            <person name="Sutton T.D.S."/>
            <person name="Dobson A.D.W."/>
            <person name="Rama T."/>
        </authorList>
    </citation>
    <scope>NUCLEOTIDE SEQUENCE</scope>
    <source>
        <strain evidence="2">TRa3180A</strain>
    </source>
</reference>
<dbReference type="EMBL" id="MU253832">
    <property type="protein sequence ID" value="KAG9245755.1"/>
    <property type="molecule type" value="Genomic_DNA"/>
</dbReference>
<dbReference type="PANTHER" id="PTHR38048">
    <property type="entry name" value="EXPRESSED PROTEIN"/>
    <property type="match status" value="1"/>
</dbReference>
<feature type="domain" description="Hemerythrin-like" evidence="1">
    <location>
        <begin position="51"/>
        <end position="172"/>
    </location>
</feature>
<comment type="caution">
    <text evidence="2">The sequence shown here is derived from an EMBL/GenBank/DDBJ whole genome shotgun (WGS) entry which is preliminary data.</text>
</comment>
<gene>
    <name evidence="2" type="ORF">BJ878DRAFT_335916</name>
</gene>
<dbReference type="CDD" id="cd12108">
    <property type="entry name" value="Hr-like"/>
    <property type="match status" value="1"/>
</dbReference>
<name>A0A9P7Z5K3_9HELO</name>
<dbReference type="InterPro" id="IPR012312">
    <property type="entry name" value="Hemerythrin-like"/>
</dbReference>
<protein>
    <recommendedName>
        <fullName evidence="1">Hemerythrin-like domain-containing protein</fullName>
    </recommendedName>
</protein>
<evidence type="ECO:0000259" key="1">
    <source>
        <dbReference type="Pfam" id="PF01814"/>
    </source>
</evidence>
<dbReference type="OrthoDB" id="58416at2759"/>
<accession>A0A9P7Z5K3</accession>
<dbReference type="InterPro" id="IPR053206">
    <property type="entry name" value="Dimeric_xanthone_biosynth"/>
</dbReference>
<keyword evidence="3" id="KW-1185">Reference proteome</keyword>
<dbReference type="AlphaFoldDB" id="A0A9P7Z5K3"/>
<proteinExistence type="predicted"/>
<dbReference type="Proteomes" id="UP000887226">
    <property type="component" value="Unassembled WGS sequence"/>
</dbReference>
<dbReference type="Gene3D" id="1.20.120.520">
    <property type="entry name" value="nmb1532 protein domain like"/>
    <property type="match status" value="1"/>
</dbReference>
<dbReference type="PANTHER" id="PTHR38048:SF2">
    <property type="entry name" value="HEMERYTHRIN-LIKE DOMAIN-CONTAINING PROTEIN"/>
    <property type="match status" value="1"/>
</dbReference>